<dbReference type="SMART" id="SM00282">
    <property type="entry name" value="LamG"/>
    <property type="match status" value="2"/>
</dbReference>
<evidence type="ECO:0000259" key="2">
    <source>
        <dbReference type="PROSITE" id="PS50025"/>
    </source>
</evidence>
<dbReference type="CDD" id="cd00110">
    <property type="entry name" value="LamG"/>
    <property type="match status" value="2"/>
</dbReference>
<feature type="domain" description="Laminin G" evidence="2">
    <location>
        <begin position="1"/>
        <end position="35"/>
    </location>
</feature>
<dbReference type="EMBL" id="GFXV01005780">
    <property type="protein sequence ID" value="MBW17585.1"/>
    <property type="molecule type" value="Transcribed_RNA"/>
</dbReference>
<evidence type="ECO:0000313" key="3">
    <source>
        <dbReference type="EMBL" id="MBW17585.1"/>
    </source>
</evidence>
<dbReference type="PANTHER" id="PTHR15036">
    <property type="entry name" value="PIKACHURIN-LIKE PROTEIN"/>
    <property type="match status" value="1"/>
</dbReference>
<dbReference type="AlphaFoldDB" id="A0A2H8TTK7"/>
<organism evidence="3">
    <name type="scientific">Melanaphis sacchari</name>
    <dbReference type="NCBI Taxonomy" id="742174"/>
    <lineage>
        <taxon>Eukaryota</taxon>
        <taxon>Metazoa</taxon>
        <taxon>Ecdysozoa</taxon>
        <taxon>Arthropoda</taxon>
        <taxon>Hexapoda</taxon>
        <taxon>Insecta</taxon>
        <taxon>Pterygota</taxon>
        <taxon>Neoptera</taxon>
        <taxon>Paraneoptera</taxon>
        <taxon>Hemiptera</taxon>
        <taxon>Sternorrhyncha</taxon>
        <taxon>Aphidomorpha</taxon>
        <taxon>Aphidoidea</taxon>
        <taxon>Aphididae</taxon>
        <taxon>Aphidini</taxon>
        <taxon>Melanaphis</taxon>
    </lineage>
</organism>
<protein>
    <submittedName>
        <fullName evidence="3">Laminin subunit alpha</fullName>
    </submittedName>
</protein>
<name>A0A2H8TTK7_9HEMI</name>
<comment type="caution">
    <text evidence="1">Lacks conserved residue(s) required for the propagation of feature annotation.</text>
</comment>
<feature type="domain" description="Laminin G" evidence="2">
    <location>
        <begin position="111"/>
        <end position="281"/>
    </location>
</feature>
<dbReference type="OrthoDB" id="10011303at2759"/>
<dbReference type="InterPro" id="IPR050372">
    <property type="entry name" value="Neurexin-related_CASP"/>
</dbReference>
<sequence length="469" mass="51790">MSDSFVGCISDVTFNGKIINFAQLTDAPRAIIGRCTDVSLSGFNVPEFNNTMKPKPPLRDEIDMSMQAPIQQTTSSTLAPDEITTKPSAPVGLCALSVIPQIDTDVNKNSGFRFGNQVGSRFEYDSTMIKTKNDRNEISLDIKTSSTDGVIFFAYQSEGTDFMAVYLNEGKVNYQLSCNSIPMTIKAQLPVNDRNWHSINWIRSNTNAELFVDNIPVGSSLISDCKNMNSIYYLGGVHPTAYQKVIEYIGMNETFIGCLRNFKVNSKDVGSPSRKHGVTKCSEKVEEGAFFHGNGGYIRLLEKFVVGKEFEISMNIKPRSVNGILMSAQSSKKNLLMLKMINGTISFSVNTGKGQISASFTPASPYYLCDGMWHTIKAAKHKNIVRLGVDNMFTTPDQYGKVGTTNNTLTESLYLGGNPIFNNRQVNGYLGCIQNVEIVNVNIHDKIIFKKFPTQIVHGNVTLSVCPTI</sequence>
<dbReference type="SUPFAM" id="SSF49899">
    <property type="entry name" value="Concanavalin A-like lectins/glucanases"/>
    <property type="match status" value="2"/>
</dbReference>
<reference evidence="3" key="1">
    <citation type="submission" date="2017-10" db="EMBL/GenBank/DDBJ databases">
        <title>Transcriptome Assembly of Sugarcane Aphid Adults.</title>
        <authorList>
            <person name="Scully E.D."/>
            <person name="Palmer N.A."/>
            <person name="Geib S.M."/>
            <person name="Sarath G."/>
            <person name="Sattler S.E."/>
        </authorList>
    </citation>
    <scope>NUCLEOTIDE SEQUENCE</scope>
    <source>
        <tissue evidence="3">Whole body</tissue>
    </source>
</reference>
<accession>A0A2H8TTK7</accession>
<dbReference type="Pfam" id="PF02210">
    <property type="entry name" value="Laminin_G_2"/>
    <property type="match status" value="2"/>
</dbReference>
<dbReference type="PROSITE" id="PS50025">
    <property type="entry name" value="LAM_G_DOMAIN"/>
    <property type="match status" value="3"/>
</dbReference>
<proteinExistence type="predicted"/>
<evidence type="ECO:0000256" key="1">
    <source>
        <dbReference type="PROSITE-ProRule" id="PRU00122"/>
    </source>
</evidence>
<dbReference type="InterPro" id="IPR013320">
    <property type="entry name" value="ConA-like_dom_sf"/>
</dbReference>
<keyword evidence="1" id="KW-1015">Disulfide bond</keyword>
<feature type="disulfide bond" evidence="1">
    <location>
        <begin position="8"/>
        <end position="35"/>
    </location>
</feature>
<feature type="domain" description="Laminin G" evidence="2">
    <location>
        <begin position="287"/>
        <end position="466"/>
    </location>
</feature>
<gene>
    <name evidence="3" type="primary">LanA_2</name>
</gene>
<dbReference type="PANTHER" id="PTHR15036:SF67">
    <property type="entry name" value="LAMININ SUBUNIT ALPHA-LIKE PROTEIN"/>
    <property type="match status" value="1"/>
</dbReference>
<dbReference type="InterPro" id="IPR001791">
    <property type="entry name" value="Laminin_G"/>
</dbReference>
<dbReference type="Gene3D" id="2.60.120.200">
    <property type="match status" value="2"/>
</dbReference>